<feature type="binding site" evidence="6">
    <location>
        <position position="46"/>
    </location>
    <ligand>
        <name>Zn(2+)</name>
        <dbReference type="ChEBI" id="CHEBI:29105"/>
    </ligand>
</feature>
<feature type="binding site" evidence="6">
    <location>
        <position position="44"/>
    </location>
    <ligand>
        <name>Zn(2+)</name>
        <dbReference type="ChEBI" id="CHEBI:29105"/>
    </ligand>
</feature>
<dbReference type="HOGENOM" id="CLU_053879_3_0_3"/>
<comment type="similarity">
    <text evidence="1 7">Belongs to the beta-class carbonic anhydrase family.</text>
</comment>
<dbReference type="Gene3D" id="3.40.1050.10">
    <property type="entry name" value="Carbonic anhydrase"/>
    <property type="match status" value="1"/>
</dbReference>
<dbReference type="RefSeq" id="WP_015151973.1">
    <property type="nucleotide sequence ID" value="NC_019693.1"/>
</dbReference>
<dbReference type="CDD" id="cd00883">
    <property type="entry name" value="beta_CA_cladeA"/>
    <property type="match status" value="1"/>
</dbReference>
<comment type="function">
    <text evidence="7">Reversible hydration of carbon dioxide.</text>
</comment>
<comment type="cofactor">
    <cofactor evidence="6">
        <name>Zn(2+)</name>
        <dbReference type="ChEBI" id="CHEBI:29105"/>
    </cofactor>
    <text evidence="6">Binds 1 zinc ion per subunit.</text>
</comment>
<feature type="binding site" evidence="6">
    <location>
        <position position="103"/>
    </location>
    <ligand>
        <name>Zn(2+)</name>
        <dbReference type="ChEBI" id="CHEBI:29105"/>
    </ligand>
</feature>
<evidence type="ECO:0000256" key="2">
    <source>
        <dbReference type="ARBA" id="ARBA00022723"/>
    </source>
</evidence>
<evidence type="ECO:0000256" key="4">
    <source>
        <dbReference type="ARBA" id="ARBA00023239"/>
    </source>
</evidence>
<dbReference type="GO" id="GO:0008270">
    <property type="term" value="F:zinc ion binding"/>
    <property type="evidence" value="ECO:0007669"/>
    <property type="project" value="UniProtKB-UniRule"/>
</dbReference>
<evidence type="ECO:0000256" key="6">
    <source>
        <dbReference type="PIRSR" id="PIRSR601765-1"/>
    </source>
</evidence>
<dbReference type="EMBL" id="CP003607">
    <property type="protein sequence ID" value="AFY85370.1"/>
    <property type="molecule type" value="Genomic_DNA"/>
</dbReference>
<reference evidence="8 9" key="1">
    <citation type="submission" date="2012-06" db="EMBL/GenBank/DDBJ databases">
        <title>Finished chromosome of genome of Oscillatoria acuminata PCC 6304.</title>
        <authorList>
            <consortium name="US DOE Joint Genome Institute"/>
            <person name="Gugger M."/>
            <person name="Coursin T."/>
            <person name="Rippka R."/>
            <person name="Tandeau De Marsac N."/>
            <person name="Huntemann M."/>
            <person name="Wei C.-L."/>
            <person name="Han J."/>
            <person name="Detter J.C."/>
            <person name="Han C."/>
            <person name="Tapia R."/>
            <person name="Davenport K."/>
            <person name="Daligault H."/>
            <person name="Erkkila T."/>
            <person name="Gu W."/>
            <person name="Munk A.C.C."/>
            <person name="Teshima H."/>
            <person name="Xu Y."/>
            <person name="Chain P."/>
            <person name="Chen A."/>
            <person name="Krypides N."/>
            <person name="Mavromatis K."/>
            <person name="Markowitz V."/>
            <person name="Szeto E."/>
            <person name="Ivanova N."/>
            <person name="Mikhailova N."/>
            <person name="Ovchinnikova G."/>
            <person name="Pagani I."/>
            <person name="Pati A."/>
            <person name="Goodwin L."/>
            <person name="Peters L."/>
            <person name="Pitluck S."/>
            <person name="Woyke T."/>
            <person name="Kerfeld C."/>
        </authorList>
    </citation>
    <scope>NUCLEOTIDE SEQUENCE [LARGE SCALE GENOMIC DNA]</scope>
    <source>
        <strain evidence="8 9">PCC 6304</strain>
    </source>
</reference>
<evidence type="ECO:0000313" key="8">
    <source>
        <dbReference type="EMBL" id="AFY85370.1"/>
    </source>
</evidence>
<evidence type="ECO:0000256" key="1">
    <source>
        <dbReference type="ARBA" id="ARBA00006217"/>
    </source>
</evidence>
<dbReference type="PATRIC" id="fig|56110.3.peg.7267"/>
<dbReference type="KEGG" id="oac:Oscil6304_5907"/>
<dbReference type="SUPFAM" id="SSF53056">
    <property type="entry name" value="beta-carbonic anhydrase, cab"/>
    <property type="match status" value="1"/>
</dbReference>
<comment type="catalytic activity">
    <reaction evidence="5 7">
        <text>hydrogencarbonate + H(+) = CO2 + H2O</text>
        <dbReference type="Rhea" id="RHEA:10748"/>
        <dbReference type="ChEBI" id="CHEBI:15377"/>
        <dbReference type="ChEBI" id="CHEBI:15378"/>
        <dbReference type="ChEBI" id="CHEBI:16526"/>
        <dbReference type="ChEBI" id="CHEBI:17544"/>
        <dbReference type="EC" id="4.2.1.1"/>
    </reaction>
</comment>
<dbReference type="InParanoid" id="K9TS50"/>
<keyword evidence="9" id="KW-1185">Reference proteome</keyword>
<dbReference type="InterPro" id="IPR036874">
    <property type="entry name" value="Carbonic_anhydrase_sf"/>
</dbReference>
<dbReference type="GO" id="GO:0004089">
    <property type="term" value="F:carbonate dehydratase activity"/>
    <property type="evidence" value="ECO:0007669"/>
    <property type="project" value="UniProtKB-UniRule"/>
</dbReference>
<evidence type="ECO:0000256" key="5">
    <source>
        <dbReference type="ARBA" id="ARBA00048348"/>
    </source>
</evidence>
<dbReference type="AlphaFoldDB" id="K9TS50"/>
<dbReference type="SMART" id="SM00947">
    <property type="entry name" value="Pro_CA"/>
    <property type="match status" value="1"/>
</dbReference>
<dbReference type="PROSITE" id="PS00705">
    <property type="entry name" value="PROK_CO2_ANHYDRASE_2"/>
    <property type="match status" value="1"/>
</dbReference>
<evidence type="ECO:0000256" key="3">
    <source>
        <dbReference type="ARBA" id="ARBA00022833"/>
    </source>
</evidence>
<dbReference type="PANTHER" id="PTHR11002:SF76">
    <property type="entry name" value="CARBONIC ANHYDRASE"/>
    <property type="match status" value="1"/>
</dbReference>
<name>K9TS50_9CYAN</name>
<dbReference type="Pfam" id="PF00484">
    <property type="entry name" value="Pro_CA"/>
    <property type="match status" value="1"/>
</dbReference>
<feature type="binding site" evidence="6">
    <location>
        <position position="100"/>
    </location>
    <ligand>
        <name>Zn(2+)</name>
        <dbReference type="ChEBI" id="CHEBI:29105"/>
    </ligand>
</feature>
<dbReference type="STRING" id="56110.Oscil6304_5907"/>
<dbReference type="PANTHER" id="PTHR11002">
    <property type="entry name" value="CARBONIC ANHYDRASE"/>
    <property type="match status" value="1"/>
</dbReference>
<protein>
    <recommendedName>
        <fullName evidence="7">Carbonic anhydrase</fullName>
        <ecNumber evidence="7">4.2.1.1</ecNumber>
    </recommendedName>
    <alternativeName>
        <fullName evidence="7">Carbonate dehydratase</fullName>
    </alternativeName>
</protein>
<accession>K9TS50</accession>
<dbReference type="Proteomes" id="UP000010367">
    <property type="component" value="Chromosome"/>
</dbReference>
<dbReference type="EC" id="4.2.1.1" evidence="7"/>
<proteinExistence type="inferred from homology"/>
<dbReference type="FunFam" id="3.40.1050.10:FF:000001">
    <property type="entry name" value="Carbonic anhydrase"/>
    <property type="match status" value="1"/>
</dbReference>
<dbReference type="OrthoDB" id="9797527at2"/>
<organism evidence="8 9">
    <name type="scientific">Oscillatoria acuminata PCC 6304</name>
    <dbReference type="NCBI Taxonomy" id="56110"/>
    <lineage>
        <taxon>Bacteria</taxon>
        <taxon>Bacillati</taxon>
        <taxon>Cyanobacteriota</taxon>
        <taxon>Cyanophyceae</taxon>
        <taxon>Oscillatoriophycideae</taxon>
        <taxon>Oscillatoriales</taxon>
        <taxon>Oscillatoriaceae</taxon>
        <taxon>Oscillatoria</taxon>
    </lineage>
</organism>
<evidence type="ECO:0000313" key="9">
    <source>
        <dbReference type="Proteomes" id="UP000010367"/>
    </source>
</evidence>
<keyword evidence="3 6" id="KW-0862">Zinc</keyword>
<keyword evidence="2 6" id="KW-0479">Metal-binding</keyword>
<sequence>MNYQSIEQILQNNRQWVAQQKQKNANYFTHLARGQKPPYLYIGCSDSRMPLTQFMQVEPGEIFVHRNIANQVCLTDINFLSVLEYAIEHLEVDHIIVCGHYCCGGIKAALEGSTSGLVDSWVNPIREIYLQNQEEIDNLPTRDAKLNYLSELNIKSQVKNLYQTAIMRNALRENRAPKVHGWVLDLYSGLIKDLDISTEHWHVYPTCPASQGSLLSMT</sequence>
<keyword evidence="4 7" id="KW-0456">Lyase</keyword>
<dbReference type="InterPro" id="IPR001765">
    <property type="entry name" value="Carbonic_anhydrase"/>
</dbReference>
<gene>
    <name evidence="8" type="ORF">Oscil6304_5907</name>
</gene>
<evidence type="ECO:0000256" key="7">
    <source>
        <dbReference type="RuleBase" id="RU003956"/>
    </source>
</evidence>
<dbReference type="InterPro" id="IPR015892">
    <property type="entry name" value="Carbonic_anhydrase_CS"/>
</dbReference>
<dbReference type="eggNOG" id="COG0288">
    <property type="taxonomic scope" value="Bacteria"/>
</dbReference>
<dbReference type="GO" id="GO:0015976">
    <property type="term" value="P:carbon utilization"/>
    <property type="evidence" value="ECO:0007669"/>
    <property type="project" value="InterPro"/>
</dbReference>